<evidence type="ECO:0008006" key="3">
    <source>
        <dbReference type="Google" id="ProtNLM"/>
    </source>
</evidence>
<sequence>MAITVTGPAEHRRMPWANGRGTTVELARRDHADGRLVYRLSVADVVEPGPFSALPGVDRQLLLIEGAGFDLSLDGQSATVLPLVPVAFSGDAAVAAIAVRGPSRDFNVMTGRGLASAHLSVHRNGVRHQCADLTYGYVVSGTFDCKGISVGPADLIAVEGEDMVDISGTGCLVLVDIAGVT</sequence>
<dbReference type="InterPro" id="IPR010282">
    <property type="entry name" value="Uncharacterised_HutD/Ves"/>
</dbReference>
<gene>
    <name evidence="1" type="ORF">GCM10011335_19680</name>
</gene>
<dbReference type="Proteomes" id="UP000613160">
    <property type="component" value="Unassembled WGS sequence"/>
</dbReference>
<accession>A0A917DA76</accession>
<dbReference type="SUPFAM" id="SSF51182">
    <property type="entry name" value="RmlC-like cupins"/>
    <property type="match status" value="1"/>
</dbReference>
<dbReference type="Gene3D" id="2.60.120.10">
    <property type="entry name" value="Jelly Rolls"/>
    <property type="match status" value="1"/>
</dbReference>
<dbReference type="RefSeq" id="WP_188850430.1">
    <property type="nucleotide sequence ID" value="NZ_BMJJ01000004.1"/>
</dbReference>
<dbReference type="PANTHER" id="PTHR37943:SF1">
    <property type="entry name" value="PROTEIN VES"/>
    <property type="match status" value="1"/>
</dbReference>
<reference evidence="1" key="2">
    <citation type="submission" date="2020-09" db="EMBL/GenBank/DDBJ databases">
        <authorList>
            <person name="Sun Q."/>
            <person name="Zhou Y."/>
        </authorList>
    </citation>
    <scope>NUCLEOTIDE SEQUENCE</scope>
    <source>
        <strain evidence="1">CGMCC 1.15493</strain>
    </source>
</reference>
<comment type="caution">
    <text evidence="1">The sequence shown here is derived from an EMBL/GenBank/DDBJ whole genome shotgun (WGS) entry which is preliminary data.</text>
</comment>
<dbReference type="PANTHER" id="PTHR37943">
    <property type="entry name" value="PROTEIN VES"/>
    <property type="match status" value="1"/>
</dbReference>
<dbReference type="CDD" id="cd20293">
    <property type="entry name" value="cupin_HutD_N"/>
    <property type="match status" value="1"/>
</dbReference>
<dbReference type="InterPro" id="IPR014710">
    <property type="entry name" value="RmlC-like_jellyroll"/>
</dbReference>
<reference evidence="1" key="1">
    <citation type="journal article" date="2014" name="Int. J. Syst. Evol. Microbiol.">
        <title>Complete genome sequence of Corynebacterium casei LMG S-19264T (=DSM 44701T), isolated from a smear-ripened cheese.</title>
        <authorList>
            <consortium name="US DOE Joint Genome Institute (JGI-PGF)"/>
            <person name="Walter F."/>
            <person name="Albersmeier A."/>
            <person name="Kalinowski J."/>
            <person name="Ruckert C."/>
        </authorList>
    </citation>
    <scope>NUCLEOTIDE SEQUENCE</scope>
    <source>
        <strain evidence="1">CGMCC 1.15493</strain>
    </source>
</reference>
<name>A0A917DA76_9HYPH</name>
<evidence type="ECO:0000313" key="2">
    <source>
        <dbReference type="Proteomes" id="UP000613160"/>
    </source>
</evidence>
<keyword evidence="2" id="KW-1185">Reference proteome</keyword>
<dbReference type="InterPro" id="IPR011051">
    <property type="entry name" value="RmlC_Cupin_sf"/>
</dbReference>
<dbReference type="Pfam" id="PF05962">
    <property type="entry name" value="HutD"/>
    <property type="match status" value="1"/>
</dbReference>
<protein>
    <recommendedName>
        <fullName evidence="3">HutD family protein</fullName>
    </recommendedName>
</protein>
<dbReference type="AlphaFoldDB" id="A0A917DA76"/>
<proteinExistence type="predicted"/>
<evidence type="ECO:0000313" key="1">
    <source>
        <dbReference type="EMBL" id="GGD16872.1"/>
    </source>
</evidence>
<organism evidence="1 2">
    <name type="scientific">Aureimonas glaciei</name>
    <dbReference type="NCBI Taxonomy" id="1776957"/>
    <lineage>
        <taxon>Bacteria</taxon>
        <taxon>Pseudomonadati</taxon>
        <taxon>Pseudomonadota</taxon>
        <taxon>Alphaproteobacteria</taxon>
        <taxon>Hyphomicrobiales</taxon>
        <taxon>Aurantimonadaceae</taxon>
        <taxon>Aureimonas</taxon>
    </lineage>
</organism>
<dbReference type="EMBL" id="BMJJ01000004">
    <property type="protein sequence ID" value="GGD16872.1"/>
    <property type="molecule type" value="Genomic_DNA"/>
</dbReference>